<dbReference type="Pfam" id="PF02522">
    <property type="entry name" value="Antibiotic_NAT"/>
    <property type="match status" value="1"/>
</dbReference>
<proteinExistence type="inferred from homology"/>
<comment type="similarity">
    <text evidence="1 4">Belongs to the antibiotic N-acetyltransferase family.</text>
</comment>
<keyword evidence="2 4" id="KW-0808">Transferase</keyword>
<dbReference type="SUPFAM" id="SSF110710">
    <property type="entry name" value="TTHA0583/YokD-like"/>
    <property type="match status" value="1"/>
</dbReference>
<keyword evidence="6" id="KW-1185">Reference proteome</keyword>
<organism evidence="5 6">
    <name type="scientific">Microlunatus parietis</name>
    <dbReference type="NCBI Taxonomy" id="682979"/>
    <lineage>
        <taxon>Bacteria</taxon>
        <taxon>Bacillati</taxon>
        <taxon>Actinomycetota</taxon>
        <taxon>Actinomycetes</taxon>
        <taxon>Propionibacteriales</taxon>
        <taxon>Propionibacteriaceae</taxon>
        <taxon>Microlunatus</taxon>
    </lineage>
</organism>
<keyword evidence="3 4" id="KW-0012">Acyltransferase</keyword>
<dbReference type="GO" id="GO:0046353">
    <property type="term" value="F:aminoglycoside 3-N-acetyltransferase activity"/>
    <property type="evidence" value="ECO:0007669"/>
    <property type="project" value="UniProtKB-EC"/>
</dbReference>
<dbReference type="GO" id="GO:0046677">
    <property type="term" value="P:response to antibiotic"/>
    <property type="evidence" value="ECO:0007669"/>
    <property type="project" value="UniProtKB-KW"/>
</dbReference>
<dbReference type="AlphaFoldDB" id="A0A7Y9I7B2"/>
<comment type="catalytic activity">
    <reaction evidence="4">
        <text>a 2-deoxystreptamine antibiotic + acetyl-CoA = an N(3)-acetyl-2-deoxystreptamine antibiotic + CoA + H(+)</text>
        <dbReference type="Rhea" id="RHEA:12665"/>
        <dbReference type="ChEBI" id="CHEBI:15378"/>
        <dbReference type="ChEBI" id="CHEBI:57287"/>
        <dbReference type="ChEBI" id="CHEBI:57288"/>
        <dbReference type="ChEBI" id="CHEBI:57921"/>
        <dbReference type="ChEBI" id="CHEBI:77452"/>
        <dbReference type="EC" id="2.3.1.81"/>
    </reaction>
</comment>
<reference evidence="5 6" key="1">
    <citation type="submission" date="2020-07" db="EMBL/GenBank/DDBJ databases">
        <title>Sequencing the genomes of 1000 actinobacteria strains.</title>
        <authorList>
            <person name="Klenk H.-P."/>
        </authorList>
    </citation>
    <scope>NUCLEOTIDE SEQUENCE [LARGE SCALE GENOMIC DNA]</scope>
    <source>
        <strain evidence="5 6">DSM 22083</strain>
    </source>
</reference>
<protein>
    <recommendedName>
        <fullName evidence="4">Aminoglycoside N(3)-acetyltransferase</fullName>
        <ecNumber evidence="4">2.3.1.-</ecNumber>
    </recommendedName>
</protein>
<dbReference type="EMBL" id="JACCBU010000001">
    <property type="protein sequence ID" value="NYE71438.1"/>
    <property type="molecule type" value="Genomic_DNA"/>
</dbReference>
<evidence type="ECO:0000256" key="3">
    <source>
        <dbReference type="ARBA" id="ARBA00023315"/>
    </source>
</evidence>
<gene>
    <name evidence="5" type="ORF">BKA15_002767</name>
</gene>
<dbReference type="Proteomes" id="UP000569914">
    <property type="component" value="Unassembled WGS sequence"/>
</dbReference>
<dbReference type="EC" id="2.3.1.-" evidence="4"/>
<dbReference type="RefSeq" id="WP_179751571.1">
    <property type="nucleotide sequence ID" value="NZ_JACCBU010000001.1"/>
</dbReference>
<name>A0A7Y9I7B2_9ACTN</name>
<evidence type="ECO:0000256" key="4">
    <source>
        <dbReference type="RuleBase" id="RU365031"/>
    </source>
</evidence>
<dbReference type="PANTHER" id="PTHR11104">
    <property type="entry name" value="AMINOGLYCOSIDE N3-ACETYLTRANSFERASE"/>
    <property type="match status" value="1"/>
</dbReference>
<evidence type="ECO:0000256" key="2">
    <source>
        <dbReference type="ARBA" id="ARBA00022679"/>
    </source>
</evidence>
<keyword evidence="4" id="KW-0046">Antibiotic resistance</keyword>
<dbReference type="InterPro" id="IPR003679">
    <property type="entry name" value="Amioglycoside_AcTrfase"/>
</dbReference>
<evidence type="ECO:0000256" key="1">
    <source>
        <dbReference type="ARBA" id="ARBA00006383"/>
    </source>
</evidence>
<dbReference type="PANTHER" id="PTHR11104:SF0">
    <property type="entry name" value="SPBETA PROPHAGE-DERIVED AMINOGLYCOSIDE N(3')-ACETYLTRANSFERASE-LIKE PROTEIN YOKD"/>
    <property type="match status" value="1"/>
</dbReference>
<comment type="caution">
    <text evidence="5">The sequence shown here is derived from an EMBL/GenBank/DDBJ whole genome shotgun (WGS) entry which is preliminary data.</text>
</comment>
<evidence type="ECO:0000313" key="6">
    <source>
        <dbReference type="Proteomes" id="UP000569914"/>
    </source>
</evidence>
<evidence type="ECO:0000313" key="5">
    <source>
        <dbReference type="EMBL" id="NYE71438.1"/>
    </source>
</evidence>
<dbReference type="InterPro" id="IPR028345">
    <property type="entry name" value="Antibiotic_NAT-like"/>
</dbReference>
<sequence>MTDRVTGEDELVAGLERLGLGAESIVFLHASLRSFGRVDGGAQTVITAVRQVCGTVLMFGAVGERTGVPAPPGLVRPNNSFYQADSWAAFDAAVAAATPAGPGLPTDGWLGAVAAAFADQPDVISGDHPLYPFRAAGDHAEELIKGQRPDRMLGPVEVLDRLDGDVLLLGVGHHANTTIHLAEQRLGRSLFYRYAVVAPGVWAEVPNVSGESHNFDDLEPRLAPVTAETMIGNCRARRIPARAVLASATSVIMNDPAALLCPDPDCRCGGALRQRLAVLAGE</sequence>
<accession>A0A7Y9I7B2</accession>